<organism evidence="2 3">
    <name type="scientific">Cladophialophora bantiana (strain ATCC 10958 / CBS 173.52 / CDC B-1940 / NIH 8579)</name>
    <name type="common">Xylohypha bantiana</name>
    <dbReference type="NCBI Taxonomy" id="1442370"/>
    <lineage>
        <taxon>Eukaryota</taxon>
        <taxon>Fungi</taxon>
        <taxon>Dikarya</taxon>
        <taxon>Ascomycota</taxon>
        <taxon>Pezizomycotina</taxon>
        <taxon>Eurotiomycetes</taxon>
        <taxon>Chaetothyriomycetidae</taxon>
        <taxon>Chaetothyriales</taxon>
        <taxon>Herpotrichiellaceae</taxon>
        <taxon>Cladophialophora</taxon>
    </lineage>
</organism>
<dbReference type="GO" id="GO:0003952">
    <property type="term" value="F:NAD+ synthase (glutamine-hydrolyzing) activity"/>
    <property type="evidence" value="ECO:0007669"/>
    <property type="project" value="InterPro"/>
</dbReference>
<reference evidence="2" key="1">
    <citation type="submission" date="2015-01" db="EMBL/GenBank/DDBJ databases">
        <title>The Genome Sequence of Cladophialophora bantiana CBS 173.52.</title>
        <authorList>
            <consortium name="The Broad Institute Genomics Platform"/>
            <person name="Cuomo C."/>
            <person name="de Hoog S."/>
            <person name="Gorbushina A."/>
            <person name="Stielow B."/>
            <person name="Teixiera M."/>
            <person name="Abouelleil A."/>
            <person name="Chapman S.B."/>
            <person name="Priest M."/>
            <person name="Young S.K."/>
            <person name="Wortman J."/>
            <person name="Nusbaum C."/>
            <person name="Birren B."/>
        </authorList>
    </citation>
    <scope>NUCLEOTIDE SEQUENCE [LARGE SCALE GENOMIC DNA]</scope>
    <source>
        <strain evidence="2">CBS 173.52</strain>
    </source>
</reference>
<dbReference type="GO" id="GO:0004359">
    <property type="term" value="F:glutaminase activity"/>
    <property type="evidence" value="ECO:0007669"/>
    <property type="project" value="InterPro"/>
</dbReference>
<dbReference type="Proteomes" id="UP000053789">
    <property type="component" value="Unassembled WGS sequence"/>
</dbReference>
<gene>
    <name evidence="2" type="ORF">Z519_00591</name>
</gene>
<dbReference type="InterPro" id="IPR014729">
    <property type="entry name" value="Rossmann-like_a/b/a_fold"/>
</dbReference>
<dbReference type="OrthoDB" id="2020662at2759"/>
<dbReference type="VEuPathDB" id="FungiDB:Z519_00591"/>
<dbReference type="PANTHER" id="PTHR23090">
    <property type="entry name" value="NH 3 /GLUTAMINE-DEPENDENT NAD + SYNTHETASE"/>
    <property type="match status" value="1"/>
</dbReference>
<accession>A0A0D2HZP6</accession>
<dbReference type="PANTHER" id="PTHR23090:SF9">
    <property type="entry name" value="GLUTAMINE-DEPENDENT NAD(+) SYNTHETASE"/>
    <property type="match status" value="1"/>
</dbReference>
<dbReference type="EMBL" id="KN846980">
    <property type="protein sequence ID" value="KIW98928.1"/>
    <property type="molecule type" value="Genomic_DNA"/>
</dbReference>
<sequence length="244" mass="28012">MSLAQDGLYCEARHFATWVKERTTETDYLEKVISDITGRMTVPISEAVFSRLVTSVGACNWWSECVTCEELFTSSNRSKNMAPNGVEVIVNSSASHAELRKLNNRLSLIQDYTRKLGVPSSLLSLKVSQKDESENEISLTHDEFSAFRVLWKVEKFGPQSCYLKLLVEWQYLGCGPLQIATKAMRFFRFYAMNRYKSTIVTPNMHMSAYNPDNNHLDLEQFLYDIGWPWQLDKSESTPAPQRKP</sequence>
<dbReference type="AlphaFoldDB" id="A0A0D2HZP6"/>
<proteinExistence type="predicted"/>
<dbReference type="GeneID" id="27693519"/>
<dbReference type="GO" id="GO:0009435">
    <property type="term" value="P:NAD+ biosynthetic process"/>
    <property type="evidence" value="ECO:0007669"/>
    <property type="project" value="InterPro"/>
</dbReference>
<keyword evidence="1" id="KW-0436">Ligase</keyword>
<keyword evidence="3" id="KW-1185">Reference proteome</keyword>
<dbReference type="Gene3D" id="3.40.50.620">
    <property type="entry name" value="HUPs"/>
    <property type="match status" value="1"/>
</dbReference>
<evidence type="ECO:0000313" key="2">
    <source>
        <dbReference type="EMBL" id="KIW98928.1"/>
    </source>
</evidence>
<dbReference type="GO" id="GO:0005737">
    <property type="term" value="C:cytoplasm"/>
    <property type="evidence" value="ECO:0007669"/>
    <property type="project" value="InterPro"/>
</dbReference>
<dbReference type="InterPro" id="IPR003694">
    <property type="entry name" value="NAD_synthase"/>
</dbReference>
<protein>
    <submittedName>
        <fullName evidence="2">Uncharacterized protein</fullName>
    </submittedName>
</protein>
<evidence type="ECO:0000313" key="3">
    <source>
        <dbReference type="Proteomes" id="UP000053789"/>
    </source>
</evidence>
<name>A0A0D2HZP6_CLAB1</name>
<dbReference type="RefSeq" id="XP_016625597.1">
    <property type="nucleotide sequence ID" value="XM_016758348.1"/>
</dbReference>
<evidence type="ECO:0000256" key="1">
    <source>
        <dbReference type="ARBA" id="ARBA00022598"/>
    </source>
</evidence>
<dbReference type="HOGENOM" id="CLU_1137890_0_0_1"/>